<keyword evidence="3" id="KW-0456">Lyase</keyword>
<dbReference type="InterPro" id="IPR004360">
    <property type="entry name" value="Glyas_Fos-R_dOase_dom"/>
</dbReference>
<dbReference type="Gene3D" id="3.10.180.10">
    <property type="entry name" value="2,3-Dihydroxybiphenyl 1,2-Dioxygenase, domain 1"/>
    <property type="match status" value="1"/>
</dbReference>
<reference evidence="2 5" key="1">
    <citation type="submission" date="2020-08" db="EMBL/GenBank/DDBJ databases">
        <title>Genomic Encyclopedia of Type Strains, Phase IV (KMG-IV): sequencing the most valuable type-strain genomes for metagenomic binning, comparative biology and taxonomic classification.</title>
        <authorList>
            <person name="Goeker M."/>
        </authorList>
    </citation>
    <scope>NUCLEOTIDE SEQUENCE [LARGE SCALE GENOMIC DNA]</scope>
    <source>
        <strain evidence="2 5">DSM 101535</strain>
    </source>
</reference>
<evidence type="ECO:0000313" key="2">
    <source>
        <dbReference type="EMBL" id="MBB5725558.1"/>
    </source>
</evidence>
<dbReference type="GO" id="GO:0051213">
    <property type="term" value="F:dioxygenase activity"/>
    <property type="evidence" value="ECO:0007669"/>
    <property type="project" value="UniProtKB-KW"/>
</dbReference>
<name>A0A7X0JEV9_9SPHN</name>
<evidence type="ECO:0000313" key="5">
    <source>
        <dbReference type="Proteomes" id="UP000560131"/>
    </source>
</evidence>
<keyword evidence="5" id="KW-1185">Reference proteome</keyword>
<sequence>MFSHVMVGSNDVARSKKFYDALFAALGGREGRQDEKGRVVYAHDGALFMISRPIDGEPACHANGGTIGFRMSGPEQAQAWHDAGVANGGTAIEDAPGVRTSPFGQLYLAYLRDPDGNKLCGAYRVPA</sequence>
<comment type="caution">
    <text evidence="3">The sequence shown here is derived from an EMBL/GenBank/DDBJ whole genome shotgun (WGS) entry which is preliminary data.</text>
</comment>
<dbReference type="PROSITE" id="PS51819">
    <property type="entry name" value="VOC"/>
    <property type="match status" value="1"/>
</dbReference>
<organism evidence="3 4">
    <name type="scientific">Sphingomonas endophytica</name>
    <dbReference type="NCBI Taxonomy" id="869719"/>
    <lineage>
        <taxon>Bacteria</taxon>
        <taxon>Pseudomonadati</taxon>
        <taxon>Pseudomonadota</taxon>
        <taxon>Alphaproteobacteria</taxon>
        <taxon>Sphingomonadales</taxon>
        <taxon>Sphingomonadaceae</taxon>
        <taxon>Sphingomonas</taxon>
    </lineage>
</organism>
<keyword evidence="3" id="KW-0223">Dioxygenase</keyword>
<dbReference type="Proteomes" id="UP000522313">
    <property type="component" value="Unassembled WGS sequence"/>
</dbReference>
<dbReference type="EMBL" id="JACHBT010000021">
    <property type="protein sequence ID" value="MBB6506346.1"/>
    <property type="molecule type" value="Genomic_DNA"/>
</dbReference>
<dbReference type="PANTHER" id="PTHR35006">
    <property type="entry name" value="GLYOXALASE FAMILY PROTEIN (AFU_ORTHOLOGUE AFUA_5G14830)"/>
    <property type="match status" value="1"/>
</dbReference>
<gene>
    <name evidence="3" type="ORF">F4693_003347</name>
    <name evidence="2" type="ORF">FHS97_001484</name>
</gene>
<dbReference type="PANTHER" id="PTHR35006:SF1">
    <property type="entry name" value="BLL2941 PROTEIN"/>
    <property type="match status" value="1"/>
</dbReference>
<dbReference type="GO" id="GO:0016829">
    <property type="term" value="F:lyase activity"/>
    <property type="evidence" value="ECO:0007669"/>
    <property type="project" value="UniProtKB-KW"/>
</dbReference>
<evidence type="ECO:0000313" key="4">
    <source>
        <dbReference type="Proteomes" id="UP000522313"/>
    </source>
</evidence>
<dbReference type="RefSeq" id="WP_184035241.1">
    <property type="nucleotide sequence ID" value="NZ_BAABAR010000004.1"/>
</dbReference>
<dbReference type="InterPro" id="IPR029068">
    <property type="entry name" value="Glyas_Bleomycin-R_OHBP_Dase"/>
</dbReference>
<feature type="domain" description="VOC" evidence="1">
    <location>
        <begin position="1"/>
        <end position="124"/>
    </location>
</feature>
<accession>A0A7X0JEV9</accession>
<reference evidence="3 4" key="2">
    <citation type="submission" date="2020-08" db="EMBL/GenBank/DDBJ databases">
        <title>The Agave Microbiome: Exploring the role of microbial communities in plant adaptations to desert environments.</title>
        <authorList>
            <person name="Partida-Martinez L.P."/>
        </authorList>
    </citation>
    <scope>NUCLEOTIDE SEQUENCE [LARGE SCALE GENOMIC DNA]</scope>
    <source>
        <strain evidence="3 4">AS3.13</strain>
    </source>
</reference>
<reference evidence="3 4" key="3">
    <citation type="submission" date="2020-08" db="EMBL/GenBank/DDBJ databases">
        <authorList>
            <person name="Partida-Martinez L."/>
            <person name="Huntemann M."/>
            <person name="Clum A."/>
            <person name="Wang J."/>
            <person name="Palaniappan K."/>
            <person name="Ritter S."/>
            <person name="Chen I.-M."/>
            <person name="Stamatis D."/>
            <person name="Reddy T."/>
            <person name="O'Malley R."/>
            <person name="Daum C."/>
            <person name="Shapiro N."/>
            <person name="Ivanova N."/>
            <person name="Kyrpides N."/>
            <person name="Woyke T."/>
        </authorList>
    </citation>
    <scope>NUCLEOTIDE SEQUENCE [LARGE SCALE GENOMIC DNA]</scope>
    <source>
        <strain evidence="3 4">AS3.13</strain>
    </source>
</reference>
<dbReference type="Proteomes" id="UP000560131">
    <property type="component" value="Unassembled WGS sequence"/>
</dbReference>
<evidence type="ECO:0000259" key="1">
    <source>
        <dbReference type="PROSITE" id="PS51819"/>
    </source>
</evidence>
<protein>
    <submittedName>
        <fullName evidence="3">Catechol 2,3-dioxygenase-like lactoylglutathione lyase family enzyme</fullName>
    </submittedName>
</protein>
<proteinExistence type="predicted"/>
<dbReference type="EMBL" id="JACIJN010000004">
    <property type="protein sequence ID" value="MBB5725558.1"/>
    <property type="molecule type" value="Genomic_DNA"/>
</dbReference>
<dbReference type="AlphaFoldDB" id="A0A7X0JEV9"/>
<evidence type="ECO:0000313" key="3">
    <source>
        <dbReference type="EMBL" id="MBB6506346.1"/>
    </source>
</evidence>
<keyword evidence="3" id="KW-0560">Oxidoreductase</keyword>
<dbReference type="SUPFAM" id="SSF54593">
    <property type="entry name" value="Glyoxalase/Bleomycin resistance protein/Dihydroxybiphenyl dioxygenase"/>
    <property type="match status" value="1"/>
</dbReference>
<dbReference type="CDD" id="cd07262">
    <property type="entry name" value="VOC_like"/>
    <property type="match status" value="1"/>
</dbReference>
<dbReference type="Pfam" id="PF00903">
    <property type="entry name" value="Glyoxalase"/>
    <property type="match status" value="1"/>
</dbReference>
<dbReference type="InterPro" id="IPR037523">
    <property type="entry name" value="VOC_core"/>
</dbReference>